<dbReference type="PANTHER" id="PTHR43036">
    <property type="entry name" value="OSJNBB0011N17.9 PROTEIN"/>
    <property type="match status" value="1"/>
</dbReference>
<feature type="domain" description="Methyltransferase type 11" evidence="1">
    <location>
        <begin position="98"/>
        <end position="148"/>
    </location>
</feature>
<dbReference type="SUPFAM" id="SSF53335">
    <property type="entry name" value="S-adenosyl-L-methionine-dependent methyltransferases"/>
    <property type="match status" value="1"/>
</dbReference>
<organism evidence="2 3">
    <name type="scientific">Tepidiforma flava</name>
    <dbReference type="NCBI Taxonomy" id="3004094"/>
    <lineage>
        <taxon>Bacteria</taxon>
        <taxon>Bacillati</taxon>
        <taxon>Chloroflexota</taxon>
        <taxon>Tepidiformia</taxon>
        <taxon>Tepidiformales</taxon>
        <taxon>Tepidiformaceae</taxon>
        <taxon>Tepidiforma</taxon>
    </lineage>
</organism>
<dbReference type="Pfam" id="PF08241">
    <property type="entry name" value="Methyltransf_11"/>
    <property type="match status" value="1"/>
</dbReference>
<reference evidence="2 3" key="1">
    <citation type="journal article" date="2023" name="ISME J.">
        <title>Thermophilic Dehalococcoidia with unusual traits shed light on an unexpected past.</title>
        <authorList>
            <person name="Palmer M."/>
            <person name="Covington J.K."/>
            <person name="Zhou E.M."/>
            <person name="Thomas S.C."/>
            <person name="Habib N."/>
            <person name="Seymour C.O."/>
            <person name="Lai D."/>
            <person name="Johnston J."/>
            <person name="Hashimi A."/>
            <person name="Jiao J.Y."/>
            <person name="Muok A.R."/>
            <person name="Liu L."/>
            <person name="Xian W.D."/>
            <person name="Zhi X.Y."/>
            <person name="Li M.M."/>
            <person name="Silva L.P."/>
            <person name="Bowen B.P."/>
            <person name="Louie K."/>
            <person name="Briegel A."/>
            <person name="Pett-Ridge J."/>
            <person name="Weber P.K."/>
            <person name="Tocheva E.I."/>
            <person name="Woyke T."/>
            <person name="Northen T.R."/>
            <person name="Mayali X."/>
            <person name="Li W.J."/>
            <person name="Hedlund B.P."/>
        </authorList>
    </citation>
    <scope>NUCLEOTIDE SEQUENCE [LARGE SCALE GENOMIC DNA]</scope>
    <source>
        <strain evidence="2 3">YIM 72310</strain>
    </source>
</reference>
<proteinExistence type="predicted"/>
<dbReference type="RefSeq" id="WP_270056329.1">
    <property type="nucleotide sequence ID" value="NZ_CP115149.1"/>
</dbReference>
<dbReference type="InterPro" id="IPR013216">
    <property type="entry name" value="Methyltransf_11"/>
</dbReference>
<evidence type="ECO:0000313" key="3">
    <source>
        <dbReference type="Proteomes" id="UP001212803"/>
    </source>
</evidence>
<gene>
    <name evidence="2" type="ORF">O0235_13690</name>
</gene>
<evidence type="ECO:0000313" key="2">
    <source>
        <dbReference type="EMBL" id="WBL35804.1"/>
    </source>
</evidence>
<keyword evidence="2" id="KW-0808">Transferase</keyword>
<accession>A0ABY7M5K9</accession>
<dbReference type="CDD" id="cd02440">
    <property type="entry name" value="AdoMet_MTases"/>
    <property type="match status" value="1"/>
</dbReference>
<dbReference type="InterPro" id="IPR029063">
    <property type="entry name" value="SAM-dependent_MTases_sf"/>
</dbReference>
<evidence type="ECO:0000259" key="1">
    <source>
        <dbReference type="Pfam" id="PF08241"/>
    </source>
</evidence>
<sequence length="218" mass="23573">MAEPGGLPPLKPEYFAREDESDDALFYAQPRLVTHIDDGAIRALEAFYGDLLPRGGRILDLMSSWVSHLPAQLAPAFVAGLGMNRIELEQNPVLDERVVQDLNREPVLPWPAASFDAAVCTVSVQYLVRPAEVFAEVRRVLAPGGVFAVAYSNRCFPTKAVAAWRALDDRDHAALIALYFAHAGGFDEPVAYQLRPGGPGSDPLYCVVARKGGAAGIT</sequence>
<keyword evidence="3" id="KW-1185">Reference proteome</keyword>
<protein>
    <submittedName>
        <fullName evidence="2">Methyltransferase domain-containing protein</fullName>
    </submittedName>
</protein>
<dbReference type="GO" id="GO:0008168">
    <property type="term" value="F:methyltransferase activity"/>
    <property type="evidence" value="ECO:0007669"/>
    <property type="project" value="UniProtKB-KW"/>
</dbReference>
<keyword evidence="2" id="KW-0489">Methyltransferase</keyword>
<dbReference type="GO" id="GO:0032259">
    <property type="term" value="P:methylation"/>
    <property type="evidence" value="ECO:0007669"/>
    <property type="project" value="UniProtKB-KW"/>
</dbReference>
<dbReference type="Gene3D" id="3.40.50.150">
    <property type="entry name" value="Vaccinia Virus protein VP39"/>
    <property type="match status" value="1"/>
</dbReference>
<dbReference type="Proteomes" id="UP001212803">
    <property type="component" value="Chromosome"/>
</dbReference>
<name>A0ABY7M5K9_9CHLR</name>
<dbReference type="EMBL" id="CP115149">
    <property type="protein sequence ID" value="WBL35804.1"/>
    <property type="molecule type" value="Genomic_DNA"/>
</dbReference>
<dbReference type="PANTHER" id="PTHR43036:SF2">
    <property type="entry name" value="OS04G0481300 PROTEIN"/>
    <property type="match status" value="1"/>
</dbReference>